<evidence type="ECO:0000256" key="2">
    <source>
        <dbReference type="ARBA" id="ARBA00022692"/>
    </source>
</evidence>
<dbReference type="InterPro" id="IPR049326">
    <property type="entry name" value="Rhodopsin_dom_fungi"/>
</dbReference>
<feature type="transmembrane region" description="Helical" evidence="6">
    <location>
        <begin position="237"/>
        <end position="257"/>
    </location>
</feature>
<feature type="non-terminal residue" evidence="8">
    <location>
        <position position="1"/>
    </location>
</feature>
<dbReference type="InterPro" id="IPR052337">
    <property type="entry name" value="SAT4-like"/>
</dbReference>
<dbReference type="STRING" id="2025994.A0A2T3AB69"/>
<dbReference type="Proteomes" id="UP000241462">
    <property type="component" value="Unassembled WGS sequence"/>
</dbReference>
<evidence type="ECO:0000256" key="5">
    <source>
        <dbReference type="ARBA" id="ARBA00038359"/>
    </source>
</evidence>
<feature type="transmembrane region" description="Helical" evidence="6">
    <location>
        <begin position="168"/>
        <end position="188"/>
    </location>
</feature>
<dbReference type="InParanoid" id="A0A2T3AB69"/>
<feature type="transmembrane region" description="Helical" evidence="6">
    <location>
        <begin position="74"/>
        <end position="93"/>
    </location>
</feature>
<comment type="similarity">
    <text evidence="5">Belongs to the SAT4 family.</text>
</comment>
<evidence type="ECO:0000313" key="8">
    <source>
        <dbReference type="EMBL" id="PSR90350.1"/>
    </source>
</evidence>
<feature type="transmembrane region" description="Helical" evidence="6">
    <location>
        <begin position="200"/>
        <end position="225"/>
    </location>
</feature>
<keyword evidence="9" id="KW-1185">Reference proteome</keyword>
<keyword evidence="2 6" id="KW-0812">Transmembrane</keyword>
<dbReference type="PANTHER" id="PTHR33048">
    <property type="entry name" value="PTH11-LIKE INTEGRAL MEMBRANE PROTEIN (AFU_ORTHOLOGUE AFUA_5G11245)"/>
    <property type="match status" value="1"/>
</dbReference>
<keyword evidence="3 6" id="KW-1133">Transmembrane helix</keyword>
<evidence type="ECO:0000256" key="3">
    <source>
        <dbReference type="ARBA" id="ARBA00022989"/>
    </source>
</evidence>
<evidence type="ECO:0000256" key="6">
    <source>
        <dbReference type="SAM" id="Phobius"/>
    </source>
</evidence>
<dbReference type="EMBL" id="KZ678421">
    <property type="protein sequence ID" value="PSR90350.1"/>
    <property type="molecule type" value="Genomic_DNA"/>
</dbReference>
<dbReference type="OrthoDB" id="5417887at2759"/>
<accession>A0A2T3AB69</accession>
<evidence type="ECO:0000256" key="1">
    <source>
        <dbReference type="ARBA" id="ARBA00004141"/>
    </source>
</evidence>
<feature type="non-terminal residue" evidence="8">
    <location>
        <position position="261"/>
    </location>
</feature>
<organism evidence="8 9">
    <name type="scientific">Coniella lustricola</name>
    <dbReference type="NCBI Taxonomy" id="2025994"/>
    <lineage>
        <taxon>Eukaryota</taxon>
        <taxon>Fungi</taxon>
        <taxon>Dikarya</taxon>
        <taxon>Ascomycota</taxon>
        <taxon>Pezizomycotina</taxon>
        <taxon>Sordariomycetes</taxon>
        <taxon>Sordariomycetidae</taxon>
        <taxon>Diaporthales</taxon>
        <taxon>Schizoparmaceae</taxon>
        <taxon>Coniella</taxon>
    </lineage>
</organism>
<protein>
    <recommendedName>
        <fullName evidence="7">Rhodopsin domain-containing protein</fullName>
    </recommendedName>
</protein>
<evidence type="ECO:0000256" key="4">
    <source>
        <dbReference type="ARBA" id="ARBA00023136"/>
    </source>
</evidence>
<name>A0A2T3AB69_9PEZI</name>
<feature type="transmembrane region" description="Helical" evidence="6">
    <location>
        <begin position="37"/>
        <end position="62"/>
    </location>
</feature>
<dbReference type="AlphaFoldDB" id="A0A2T3AB69"/>
<comment type="subcellular location">
    <subcellularLocation>
        <location evidence="1">Membrane</location>
        <topology evidence="1">Multi-pass membrane protein</topology>
    </subcellularLocation>
</comment>
<evidence type="ECO:0000313" key="9">
    <source>
        <dbReference type="Proteomes" id="UP000241462"/>
    </source>
</evidence>
<dbReference type="Pfam" id="PF20684">
    <property type="entry name" value="Fung_rhodopsin"/>
    <property type="match status" value="1"/>
</dbReference>
<reference evidence="8 9" key="1">
    <citation type="journal article" date="2018" name="Mycol. Prog.">
        <title>Coniella lustricola, a new species from submerged detritus.</title>
        <authorList>
            <person name="Raudabaugh D.B."/>
            <person name="Iturriaga T."/>
            <person name="Carver A."/>
            <person name="Mondo S."/>
            <person name="Pangilinan J."/>
            <person name="Lipzen A."/>
            <person name="He G."/>
            <person name="Amirebrahimi M."/>
            <person name="Grigoriev I.V."/>
            <person name="Miller A.N."/>
        </authorList>
    </citation>
    <scope>NUCLEOTIDE SEQUENCE [LARGE SCALE GENOMIC DNA]</scope>
    <source>
        <strain evidence="8 9">B22-T-1</strain>
    </source>
</reference>
<evidence type="ECO:0000259" key="7">
    <source>
        <dbReference type="Pfam" id="PF20684"/>
    </source>
</evidence>
<gene>
    <name evidence="8" type="ORF">BD289DRAFT_354458</name>
</gene>
<keyword evidence="4 6" id="KW-0472">Membrane</keyword>
<proteinExistence type="inferred from homology"/>
<feature type="domain" description="Rhodopsin" evidence="7">
    <location>
        <begin position="21"/>
        <end position="261"/>
    </location>
</feature>
<sequence>GPEVIAVVWTLAMVAACFLAARIYSKRRGHKGLWWDDMLLMASWVMLALFAGAITYCVQVGVGSHVNSSNVKQTPVQLCTIIATVFSVLGAAWSKTSFALTLLRITRASNSRILYWGIWVVAVSLNAVLSFNALVWFVYCSPSAGAWNAKIHAQCWSRLVVVDYTRFAAAYSGAMDFVLAVVPWAVILRLRSIPLREKMGVAMGMSLGVFAGCTATMRAITVGALYSGDYTYDEGQLFIWTGAEIAMTIVATSIPILRTLV</sequence>
<dbReference type="GO" id="GO:0016020">
    <property type="term" value="C:membrane"/>
    <property type="evidence" value="ECO:0007669"/>
    <property type="project" value="UniProtKB-SubCell"/>
</dbReference>
<feature type="transmembrane region" description="Helical" evidence="6">
    <location>
        <begin position="113"/>
        <end position="139"/>
    </location>
</feature>
<feature type="transmembrane region" description="Helical" evidence="6">
    <location>
        <begin position="6"/>
        <end position="25"/>
    </location>
</feature>
<dbReference type="PANTHER" id="PTHR33048:SF42">
    <property type="entry name" value="INTEGRAL MEMBRANE PROTEIN"/>
    <property type="match status" value="1"/>
</dbReference>